<evidence type="ECO:0000313" key="2">
    <source>
        <dbReference type="Proteomes" id="UP000057389"/>
    </source>
</evidence>
<dbReference type="OrthoDB" id="9134102at2"/>
<gene>
    <name evidence="1" type="ORF">APQ14_06860</name>
</gene>
<proteinExistence type="predicted"/>
<dbReference type="AlphaFoldDB" id="A0A109D9M6"/>
<reference evidence="1 2" key="1">
    <citation type="submission" date="2015-11" db="EMBL/GenBank/DDBJ databases">
        <title>Draft WGS of Vibrio toranzoniae.</title>
        <authorList>
            <person name="Lasa A."/>
            <person name="Romalde J.L."/>
        </authorList>
    </citation>
    <scope>NUCLEOTIDE SEQUENCE [LARGE SCALE GENOMIC DNA]</scope>
    <source>
        <strain evidence="1 2">Vb 10.8</strain>
    </source>
</reference>
<name>A0A109D9M6_9VIBR</name>
<evidence type="ECO:0008006" key="3">
    <source>
        <dbReference type="Google" id="ProtNLM"/>
    </source>
</evidence>
<comment type="caution">
    <text evidence="1">The sequence shown here is derived from an EMBL/GenBank/DDBJ whole genome shotgun (WGS) entry which is preliminary data.</text>
</comment>
<dbReference type="EMBL" id="LMXU01000014">
    <property type="protein sequence ID" value="KWU01421.1"/>
    <property type="molecule type" value="Genomic_DNA"/>
</dbReference>
<evidence type="ECO:0000313" key="1">
    <source>
        <dbReference type="EMBL" id="KWU01421.1"/>
    </source>
</evidence>
<organism evidence="1 2">
    <name type="scientific">Vibrio toranzoniae</name>
    <dbReference type="NCBI Taxonomy" id="1194427"/>
    <lineage>
        <taxon>Bacteria</taxon>
        <taxon>Pseudomonadati</taxon>
        <taxon>Pseudomonadota</taxon>
        <taxon>Gammaproteobacteria</taxon>
        <taxon>Vibrionales</taxon>
        <taxon>Vibrionaceae</taxon>
        <taxon>Vibrio</taxon>
    </lineage>
</organism>
<dbReference type="Proteomes" id="UP000057389">
    <property type="component" value="Unassembled WGS sequence"/>
</dbReference>
<dbReference type="RefSeq" id="WP_060467967.1">
    <property type="nucleotide sequence ID" value="NZ_AP025514.1"/>
</dbReference>
<dbReference type="GeneID" id="300178722"/>
<accession>A0A109D9M6</accession>
<sequence>MRIPFGMKDDKLFDVSEVERGRACECICPSCKQLLRANKGDLEKKIHYFSHDPKSQQEGEKRKDCEYSFFVAARLLTKQRLE</sequence>
<protein>
    <recommendedName>
        <fullName evidence="3">Competence protein</fullName>
    </recommendedName>
</protein>
<keyword evidence="2" id="KW-1185">Reference proteome</keyword>